<dbReference type="eggNOG" id="arCOG01703">
    <property type="taxonomic scope" value="Archaea"/>
</dbReference>
<name>I3TCU9_THEC1</name>
<reference evidence="7 8" key="1">
    <citation type="journal article" date="2012" name="J. Bacteriol.">
        <title>Complete genome sequence of the hyperthermophilic cellulolytic Crenarchaeon 'Thermogladius cellulolyticus' 1633.</title>
        <authorList>
            <person name="Mardanov A.V."/>
            <person name="Kochetkova T.V."/>
            <person name="Beletsky A.V."/>
            <person name="Bonch-Osmolovskaya E.A."/>
            <person name="Ravin N.V."/>
            <person name="Skryabin K.G."/>
        </authorList>
    </citation>
    <scope>NUCLEOTIDE SEQUENCE [LARGE SCALE GENOMIC DNA]</scope>
    <source>
        <strain evidence="8">DSM 22663 / VKM B-2946 / 1633</strain>
    </source>
</reference>
<dbReference type="HOGENOM" id="CLU_074522_0_0_2"/>
<keyword evidence="1 5" id="KW-0637">Prenyltransferase</keyword>
<gene>
    <name evidence="5" type="primary">ubiX</name>
    <name evidence="7" type="ordered locus">TCELL_0162</name>
</gene>
<comment type="caution">
    <text evidence="5">Lacks conserved residue(s) required for the propagation of feature annotation.</text>
</comment>
<evidence type="ECO:0000256" key="2">
    <source>
        <dbReference type="ARBA" id="ARBA00022630"/>
    </source>
</evidence>
<sequence length="201" mass="21727">MTPRRPDTRTLVVGLTGASGVRYGLSLLGNISLARRVYDKVYVVYTGNAAEVARLEEGVDLPEYLDRLSGLDGVYPSSDLSSDIASSSNLVSTDMVIVPASMSTVAKIAHGIQDNLLTRAALGVLRLRNKLVLVPRETPLSPVDLRNLYELSLMGAVVVPAMPAFYIKPKSVDDMVLFVVGKILDALGIEHSLYRRWSPGG</sequence>
<evidence type="ECO:0000313" key="8">
    <source>
        <dbReference type="Proteomes" id="UP000005270"/>
    </source>
</evidence>
<feature type="binding site" evidence="5">
    <location>
        <position position="182"/>
    </location>
    <ligand>
        <name>dimethylallyl phosphate</name>
        <dbReference type="ChEBI" id="CHEBI:88052"/>
    </ligand>
</feature>
<evidence type="ECO:0000256" key="4">
    <source>
        <dbReference type="ARBA" id="ARBA00022679"/>
    </source>
</evidence>
<feature type="binding site" evidence="5">
    <location>
        <position position="136"/>
    </location>
    <ligand>
        <name>FMN</name>
        <dbReference type="ChEBI" id="CHEBI:58210"/>
    </ligand>
</feature>
<comment type="similarity">
    <text evidence="5">Belongs to the UbiX/PAD1 family.</text>
</comment>
<comment type="function">
    <text evidence="5">Flavin prenyltransferase that catalyzes the synthesis of the prenylated FMN cofactor (prenyl-FMN) for 4-hydroxy-3-polyprenylbenzoic acid decarboxylase UbiD. The prenyltransferase is metal-independent and links a dimethylallyl moiety from dimethylallyl monophosphate (DMAP) to the flavin N5 and C6 atoms of FMN.</text>
</comment>
<dbReference type="GO" id="GO:0106141">
    <property type="term" value="F:flavin prenyltransferase activity"/>
    <property type="evidence" value="ECO:0007669"/>
    <property type="project" value="UniProtKB-EC"/>
</dbReference>
<dbReference type="Proteomes" id="UP000005270">
    <property type="component" value="Chromosome"/>
</dbReference>
<keyword evidence="3 5" id="KW-0288">FMN</keyword>
<dbReference type="EC" id="2.5.1.129" evidence="5"/>
<feature type="binding site" evidence="5">
    <location>
        <begin position="17"/>
        <end position="19"/>
    </location>
    <ligand>
        <name>FMN</name>
        <dbReference type="ChEBI" id="CHEBI:58210"/>
    </ligand>
</feature>
<feature type="domain" description="Flavoprotein" evidence="6">
    <location>
        <begin position="10"/>
        <end position="187"/>
    </location>
</feature>
<accession>I3TCU9</accession>
<evidence type="ECO:0000259" key="6">
    <source>
        <dbReference type="Pfam" id="PF02441"/>
    </source>
</evidence>
<dbReference type="OrthoDB" id="9540at2157"/>
<dbReference type="HAMAP" id="MF_01984">
    <property type="entry name" value="ubiX_pad"/>
    <property type="match status" value="1"/>
</dbReference>
<dbReference type="RefSeq" id="WP_014736838.1">
    <property type="nucleotide sequence ID" value="NC_017954.1"/>
</dbReference>
<dbReference type="Gene3D" id="3.40.50.1950">
    <property type="entry name" value="Flavin prenyltransferase-like"/>
    <property type="match status" value="1"/>
</dbReference>
<keyword evidence="4 5" id="KW-0808">Transferase</keyword>
<dbReference type="STRING" id="1184251.TCELL_0162"/>
<dbReference type="GO" id="GO:0016829">
    <property type="term" value="F:lyase activity"/>
    <property type="evidence" value="ECO:0007669"/>
    <property type="project" value="UniProtKB-KW"/>
</dbReference>
<evidence type="ECO:0000256" key="5">
    <source>
        <dbReference type="HAMAP-Rule" id="MF_01984"/>
    </source>
</evidence>
<feature type="binding site" evidence="5">
    <location>
        <begin position="101"/>
        <end position="104"/>
    </location>
    <ligand>
        <name>FMN</name>
        <dbReference type="ChEBI" id="CHEBI:58210"/>
    </ligand>
</feature>
<protein>
    <recommendedName>
        <fullName evidence="5">Flavin prenyltransferase UbiX</fullName>
        <ecNumber evidence="5">2.5.1.129</ecNumber>
    </recommendedName>
</protein>
<keyword evidence="8" id="KW-1185">Reference proteome</keyword>
<dbReference type="InterPro" id="IPR036551">
    <property type="entry name" value="Flavin_trans-like"/>
</dbReference>
<dbReference type="KEGG" id="thg:TCELL_0162"/>
<dbReference type="GeneID" id="13012441"/>
<dbReference type="SUPFAM" id="SSF52507">
    <property type="entry name" value="Homo-oligomeric flavin-containing Cys decarboxylases, HFCD"/>
    <property type="match status" value="1"/>
</dbReference>
<keyword evidence="7" id="KW-0456">Lyase</keyword>
<dbReference type="InterPro" id="IPR004507">
    <property type="entry name" value="UbiX-like"/>
</dbReference>
<dbReference type="InParanoid" id="I3TCU9"/>
<proteinExistence type="inferred from homology"/>
<dbReference type="NCBIfam" id="TIGR00421">
    <property type="entry name" value="ubiX_pad"/>
    <property type="match status" value="1"/>
</dbReference>
<dbReference type="FunCoup" id="I3TCU9">
    <property type="interactions" value="49"/>
</dbReference>
<dbReference type="EMBL" id="CP003531">
    <property type="protein sequence ID" value="AFK50587.1"/>
    <property type="molecule type" value="Genomic_DNA"/>
</dbReference>
<organism evidence="7 8">
    <name type="scientific">Thermogladius calderae (strain DSM 22663 / VKM B-2946 / 1633)</name>
    <dbReference type="NCBI Taxonomy" id="1184251"/>
    <lineage>
        <taxon>Archaea</taxon>
        <taxon>Thermoproteota</taxon>
        <taxon>Thermoprotei</taxon>
        <taxon>Desulfurococcales</taxon>
        <taxon>Desulfurococcaceae</taxon>
        <taxon>Thermogladius</taxon>
    </lineage>
</organism>
<feature type="binding site" evidence="5">
    <location>
        <position position="46"/>
    </location>
    <ligand>
        <name>FMN</name>
        <dbReference type="ChEBI" id="CHEBI:58210"/>
    </ligand>
</feature>
<comment type="catalytic activity">
    <reaction evidence="5">
        <text>dimethylallyl phosphate + FMNH2 = prenylated FMNH2 + phosphate</text>
        <dbReference type="Rhea" id="RHEA:37743"/>
        <dbReference type="ChEBI" id="CHEBI:43474"/>
        <dbReference type="ChEBI" id="CHEBI:57618"/>
        <dbReference type="ChEBI" id="CHEBI:87467"/>
        <dbReference type="ChEBI" id="CHEBI:88052"/>
        <dbReference type="EC" id="2.5.1.129"/>
    </reaction>
</comment>
<dbReference type="Pfam" id="PF02441">
    <property type="entry name" value="Flavoprotein"/>
    <property type="match status" value="1"/>
</dbReference>
<evidence type="ECO:0000256" key="1">
    <source>
        <dbReference type="ARBA" id="ARBA00022602"/>
    </source>
</evidence>
<feature type="binding site" evidence="5">
    <location>
        <position position="166"/>
    </location>
    <ligand>
        <name>dimethylallyl phosphate</name>
        <dbReference type="ChEBI" id="CHEBI:88052"/>
    </ligand>
</feature>
<evidence type="ECO:0000256" key="3">
    <source>
        <dbReference type="ARBA" id="ARBA00022643"/>
    </source>
</evidence>
<evidence type="ECO:0000313" key="7">
    <source>
        <dbReference type="EMBL" id="AFK50587.1"/>
    </source>
</evidence>
<dbReference type="AlphaFoldDB" id="I3TCU9"/>
<dbReference type="InterPro" id="IPR003382">
    <property type="entry name" value="Flavoprotein"/>
</dbReference>
<keyword evidence="2 5" id="KW-0285">Flavoprotein</keyword>